<feature type="domain" description="Flagellin N-terminal" evidence="4">
    <location>
        <begin position="3"/>
        <end position="139"/>
    </location>
</feature>
<dbReference type="SUPFAM" id="SSF64518">
    <property type="entry name" value="Phase 1 flagellin"/>
    <property type="match status" value="1"/>
</dbReference>
<accession>A0A0L6JS08</accession>
<sequence length="554" mass="61329">MRITNNMLINNMMSYINGNLGRMNKLQSQLATGKKISVPSDDPIVAAKALKLRTDVAEVEQFKRNSNDADSWMSITESSMGMVVDVLQRARELAVQAANGTMTPDDREKIRKEVEQLKDQIIHISNSTYAGRYVFSGFTTDTPLMNEDGTYKVSVGSNETAVIKSGLIDLSKIPIDNTSSNLSFQICLDGTNYKTVQLPAKNYDGALNSIDTLAYDIQSAINSFPELENVNVKNDGGRLEFSLKNTIDSYGNRMKMYIKRSDPEDLLDKIKLKTDPVTNITVSKSEEINYQIGINDNLNVNVLGTQLFGSGTKNDMGDFMISMNRFIDTLTRPNTNSFITGHNIAASVTSPLILTQNNQFNIKVDGMTDYTTITIPDPGGYTYDGTPGKTLNDMVSGIQTAIDADPSLFDAKVTVRNENGKLVFSSEGTRKITLMDGPANNNALSALKIYTNLDKTVTSQKGEEGIRNAITEMDLLRDRVMSVRSDIGARTNRIELTLNRLENDNINFTQLMSENEDADMAETIMNLKNEENVYKASLEGGARIIQPSLMDFLR</sequence>
<dbReference type="GO" id="GO:0005198">
    <property type="term" value="F:structural molecule activity"/>
    <property type="evidence" value="ECO:0007669"/>
    <property type="project" value="InterPro"/>
</dbReference>
<evidence type="ECO:0000259" key="4">
    <source>
        <dbReference type="Pfam" id="PF00669"/>
    </source>
</evidence>
<keyword evidence="6" id="KW-0966">Cell projection</keyword>
<comment type="subcellular location">
    <subcellularLocation>
        <location evidence="1">Bacterial flagellum</location>
    </subcellularLocation>
</comment>
<dbReference type="STRING" id="398512.Bccel_3900"/>
<protein>
    <submittedName>
        <fullName evidence="6">Flagellar hook-associated protein 3</fullName>
    </submittedName>
</protein>
<dbReference type="RefSeq" id="WP_050753627.1">
    <property type="nucleotide sequence ID" value="NZ_JQKC01000002.1"/>
</dbReference>
<name>A0A0L6JS08_9FIRM</name>
<evidence type="ECO:0000259" key="5">
    <source>
        <dbReference type="Pfam" id="PF00700"/>
    </source>
</evidence>
<dbReference type="Gene3D" id="1.20.1330.10">
    <property type="entry name" value="f41 fragment of flagellin, N-terminal domain"/>
    <property type="match status" value="2"/>
</dbReference>
<dbReference type="GO" id="GO:0009424">
    <property type="term" value="C:bacterial-type flagellum hook"/>
    <property type="evidence" value="ECO:0007669"/>
    <property type="project" value="InterPro"/>
</dbReference>
<keyword evidence="6" id="KW-0969">Cilium</keyword>
<proteinExistence type="inferred from homology"/>
<reference evidence="7" key="1">
    <citation type="submission" date="2015-07" db="EMBL/GenBank/DDBJ databases">
        <title>Near-Complete Genome Sequence of the Cellulolytic Bacterium Bacteroides (Pseudobacteroides) cellulosolvens ATCC 35603.</title>
        <authorList>
            <person name="Dassa B."/>
            <person name="Utturkar S.M."/>
            <person name="Klingeman D.M."/>
            <person name="Hurt R.A."/>
            <person name="Keller M."/>
            <person name="Xu J."/>
            <person name="Reddy Y.H.K."/>
            <person name="Borovok I."/>
            <person name="Grinberg I.R."/>
            <person name="Lamed R."/>
            <person name="Zhivin O."/>
            <person name="Bayer E.A."/>
            <person name="Brown S.D."/>
        </authorList>
    </citation>
    <scope>NUCLEOTIDE SEQUENCE [LARGE SCALE GENOMIC DNA]</scope>
    <source>
        <strain evidence="7">DSM 2933</strain>
    </source>
</reference>
<evidence type="ECO:0000313" key="7">
    <source>
        <dbReference type="Proteomes" id="UP000036923"/>
    </source>
</evidence>
<evidence type="ECO:0000256" key="1">
    <source>
        <dbReference type="ARBA" id="ARBA00004365"/>
    </source>
</evidence>
<keyword evidence="7" id="KW-1185">Reference proteome</keyword>
<dbReference type="AlphaFoldDB" id="A0A0L6JS08"/>
<dbReference type="Pfam" id="PF00669">
    <property type="entry name" value="Flagellin_N"/>
    <property type="match status" value="1"/>
</dbReference>
<dbReference type="EMBL" id="LGTC01000001">
    <property type="protein sequence ID" value="KNY28626.1"/>
    <property type="molecule type" value="Genomic_DNA"/>
</dbReference>
<dbReference type="GO" id="GO:0071973">
    <property type="term" value="P:bacterial-type flagellum-dependent cell motility"/>
    <property type="evidence" value="ECO:0007669"/>
    <property type="project" value="InterPro"/>
</dbReference>
<evidence type="ECO:0000313" key="6">
    <source>
        <dbReference type="EMBL" id="KNY28626.1"/>
    </source>
</evidence>
<dbReference type="NCBIfam" id="TIGR02550">
    <property type="entry name" value="flagell_flgL"/>
    <property type="match status" value="1"/>
</dbReference>
<feature type="domain" description="Flagellin C-terminal" evidence="5">
    <location>
        <begin position="477"/>
        <end position="543"/>
    </location>
</feature>
<keyword evidence="6" id="KW-0282">Flagellum</keyword>
<keyword evidence="3" id="KW-0975">Bacterial flagellum</keyword>
<dbReference type="PANTHER" id="PTHR42792">
    <property type="entry name" value="FLAGELLIN"/>
    <property type="match status" value="1"/>
</dbReference>
<dbReference type="Pfam" id="PF00700">
    <property type="entry name" value="Flagellin_C"/>
    <property type="match status" value="1"/>
</dbReference>
<dbReference type="Proteomes" id="UP000036923">
    <property type="component" value="Unassembled WGS sequence"/>
</dbReference>
<evidence type="ECO:0000256" key="2">
    <source>
        <dbReference type="ARBA" id="ARBA00005709"/>
    </source>
</evidence>
<dbReference type="InterPro" id="IPR001492">
    <property type="entry name" value="Flagellin"/>
</dbReference>
<dbReference type="eggNOG" id="COG1344">
    <property type="taxonomic scope" value="Bacteria"/>
</dbReference>
<comment type="similarity">
    <text evidence="2">Belongs to the bacterial flagellin family.</text>
</comment>
<dbReference type="PANTHER" id="PTHR42792:SF1">
    <property type="entry name" value="FLAGELLAR HOOK-ASSOCIATED PROTEIN 3"/>
    <property type="match status" value="1"/>
</dbReference>
<dbReference type="InterPro" id="IPR046358">
    <property type="entry name" value="Flagellin_C"/>
</dbReference>
<comment type="caution">
    <text evidence="6">The sequence shown here is derived from an EMBL/GenBank/DDBJ whole genome shotgun (WGS) entry which is preliminary data.</text>
</comment>
<dbReference type="PATRIC" id="fig|398512.5.peg.4080"/>
<dbReference type="InterPro" id="IPR001029">
    <property type="entry name" value="Flagellin_N"/>
</dbReference>
<evidence type="ECO:0000256" key="3">
    <source>
        <dbReference type="ARBA" id="ARBA00023143"/>
    </source>
</evidence>
<dbReference type="InterPro" id="IPR013384">
    <property type="entry name" value="Flagell_FlgL"/>
</dbReference>
<organism evidence="6 7">
    <name type="scientific">Pseudobacteroides cellulosolvens ATCC 35603 = DSM 2933</name>
    <dbReference type="NCBI Taxonomy" id="398512"/>
    <lineage>
        <taxon>Bacteria</taxon>
        <taxon>Bacillati</taxon>
        <taxon>Bacillota</taxon>
        <taxon>Clostridia</taxon>
        <taxon>Eubacteriales</taxon>
        <taxon>Oscillospiraceae</taxon>
        <taxon>Pseudobacteroides</taxon>
    </lineage>
</organism>
<gene>
    <name evidence="6" type="ORF">Bccel_3900</name>
</gene>